<dbReference type="AlphaFoldDB" id="A0AAW0EXX9"/>
<reference evidence="1 2" key="1">
    <citation type="journal article" date="2021" name="MBio">
        <title>A New Model Trypanosomatid, Novymonas esmeraldas: Genomic Perception of Its 'Candidatus Pandoraea novymonadis' Endosymbiont.</title>
        <authorList>
            <person name="Zakharova A."/>
            <person name="Saura A."/>
            <person name="Butenko A."/>
            <person name="Podesvova L."/>
            <person name="Warmusova S."/>
            <person name="Kostygov A.Y."/>
            <person name="Nenarokova A."/>
            <person name="Lukes J."/>
            <person name="Opperdoes F.R."/>
            <person name="Yurchenko V."/>
        </authorList>
    </citation>
    <scope>NUCLEOTIDE SEQUENCE [LARGE SCALE GENOMIC DNA]</scope>
    <source>
        <strain evidence="1 2">E262AT.01</strain>
    </source>
</reference>
<comment type="caution">
    <text evidence="1">The sequence shown here is derived from an EMBL/GenBank/DDBJ whole genome shotgun (WGS) entry which is preliminary data.</text>
</comment>
<dbReference type="Proteomes" id="UP001430356">
    <property type="component" value="Unassembled WGS sequence"/>
</dbReference>
<proteinExistence type="predicted"/>
<evidence type="ECO:0000313" key="2">
    <source>
        <dbReference type="Proteomes" id="UP001430356"/>
    </source>
</evidence>
<accession>A0AAW0EXX9</accession>
<organism evidence="1 2">
    <name type="scientific">Novymonas esmeraldas</name>
    <dbReference type="NCBI Taxonomy" id="1808958"/>
    <lineage>
        <taxon>Eukaryota</taxon>
        <taxon>Discoba</taxon>
        <taxon>Euglenozoa</taxon>
        <taxon>Kinetoplastea</taxon>
        <taxon>Metakinetoplastina</taxon>
        <taxon>Trypanosomatida</taxon>
        <taxon>Trypanosomatidae</taxon>
        <taxon>Novymonas</taxon>
    </lineage>
</organism>
<keyword evidence="2" id="KW-1185">Reference proteome</keyword>
<dbReference type="EMBL" id="JAECZO010000247">
    <property type="protein sequence ID" value="KAK7199225.1"/>
    <property type="molecule type" value="Genomic_DNA"/>
</dbReference>
<protein>
    <submittedName>
        <fullName evidence="1">Uncharacterized protein</fullName>
    </submittedName>
</protein>
<name>A0AAW0EXX9_9TRYP</name>
<evidence type="ECO:0000313" key="1">
    <source>
        <dbReference type="EMBL" id="KAK7199225.1"/>
    </source>
</evidence>
<sequence length="348" mass="37413">MSTTWVIANTREVTRLPDLDDRGLGSAPDVVLHRSHLSCDFHVLHDARVGNRAADMHAVSDHFPIRLTIGDTMRQGYQLRTRCPNIAWAAIKDWTPVRATMQASLASHRPIGADESGQAHYRCLTRVLKDVLRSLPRSRRNAVRTAPPLPPALAELRAATLAALPSDAAVRSAAVGEYRRALRSYLEQRQLRRFDALAESPTRHAQWTRALWSLCRPPERSTGATLTDAAGKPLPSRSQCARFAAAFAEKFAPPAGSSAVAYAATLAASLITMRASAVATAAADVAVAISEVKEAIRGVNPAQAGDTQGVKPVLLQHVPGTLRRHMAACFGALLRDGVVPRESGGVAT</sequence>
<gene>
    <name evidence="1" type="ORF">NESM_000892900</name>
</gene>